<sequence>MFKRIMMPIDLRHLDSQARALTCAHDLAKLYDATVIYVGVTAAAPTEVAHTPAEYKAKLAGFATGQAGQGIATESHAIIDHDPAVDLDGALLQAVKDTGADLVVMASHDPGILNYVWPTNGGKIAGHAHVSVLVVR</sequence>
<evidence type="ECO:0000256" key="1">
    <source>
        <dbReference type="ARBA" id="ARBA00008791"/>
    </source>
</evidence>
<dbReference type="InterPro" id="IPR006016">
    <property type="entry name" value="UspA"/>
</dbReference>
<comment type="similarity">
    <text evidence="1">Belongs to the universal stress protein A family.</text>
</comment>
<dbReference type="Proteomes" id="UP001553161">
    <property type="component" value="Unassembled WGS sequence"/>
</dbReference>
<evidence type="ECO:0000259" key="2">
    <source>
        <dbReference type="Pfam" id="PF00582"/>
    </source>
</evidence>
<accession>A0ABV3L208</accession>
<dbReference type="PRINTS" id="PR01438">
    <property type="entry name" value="UNVRSLSTRESS"/>
</dbReference>
<dbReference type="SUPFAM" id="SSF52402">
    <property type="entry name" value="Adenine nucleotide alpha hydrolases-like"/>
    <property type="match status" value="1"/>
</dbReference>
<evidence type="ECO:0000313" key="4">
    <source>
        <dbReference type="Proteomes" id="UP001553161"/>
    </source>
</evidence>
<name>A0ABV3L208_9RHOB</name>
<proteinExistence type="inferred from homology"/>
<dbReference type="RefSeq" id="WP_366191118.1">
    <property type="nucleotide sequence ID" value="NZ_JBFBVU010000002.1"/>
</dbReference>
<dbReference type="CDD" id="cd00293">
    <property type="entry name" value="USP-like"/>
    <property type="match status" value="1"/>
</dbReference>
<dbReference type="Pfam" id="PF00582">
    <property type="entry name" value="Usp"/>
    <property type="match status" value="1"/>
</dbReference>
<feature type="domain" description="UspA" evidence="2">
    <location>
        <begin position="1"/>
        <end position="136"/>
    </location>
</feature>
<dbReference type="EMBL" id="JBFBVU010000002">
    <property type="protein sequence ID" value="MEV8465561.1"/>
    <property type="molecule type" value="Genomic_DNA"/>
</dbReference>
<reference evidence="3 4" key="1">
    <citation type="submission" date="2024-07" db="EMBL/GenBank/DDBJ databases">
        <authorList>
            <person name="Kang M."/>
        </authorList>
    </citation>
    <scope>NUCLEOTIDE SEQUENCE [LARGE SCALE GENOMIC DNA]</scope>
    <source>
        <strain evidence="3 4">DFM31</strain>
    </source>
</reference>
<keyword evidence="4" id="KW-1185">Reference proteome</keyword>
<organism evidence="3 4">
    <name type="scientific">Meridianimarinicoccus marinus</name>
    <dbReference type="NCBI Taxonomy" id="3231483"/>
    <lineage>
        <taxon>Bacteria</taxon>
        <taxon>Pseudomonadati</taxon>
        <taxon>Pseudomonadota</taxon>
        <taxon>Alphaproteobacteria</taxon>
        <taxon>Rhodobacterales</taxon>
        <taxon>Paracoccaceae</taxon>
        <taxon>Meridianimarinicoccus</taxon>
    </lineage>
</organism>
<dbReference type="InterPro" id="IPR006015">
    <property type="entry name" value="Universal_stress_UspA"/>
</dbReference>
<comment type="caution">
    <text evidence="3">The sequence shown here is derived from an EMBL/GenBank/DDBJ whole genome shotgun (WGS) entry which is preliminary data.</text>
</comment>
<dbReference type="Gene3D" id="3.40.50.620">
    <property type="entry name" value="HUPs"/>
    <property type="match status" value="1"/>
</dbReference>
<dbReference type="InterPro" id="IPR014729">
    <property type="entry name" value="Rossmann-like_a/b/a_fold"/>
</dbReference>
<gene>
    <name evidence="3" type="ORF">AB0T83_02040</name>
</gene>
<evidence type="ECO:0000313" key="3">
    <source>
        <dbReference type="EMBL" id="MEV8465561.1"/>
    </source>
</evidence>
<protein>
    <submittedName>
        <fullName evidence="3">Universal stress protein</fullName>
    </submittedName>
</protein>